<gene>
    <name evidence="2" type="ORF">G5C65_11405</name>
</gene>
<dbReference type="Proteomes" id="UP000477722">
    <property type="component" value="Unassembled WGS sequence"/>
</dbReference>
<dbReference type="InterPro" id="IPR027417">
    <property type="entry name" value="P-loop_NTPase"/>
</dbReference>
<reference evidence="2 3" key="1">
    <citation type="submission" date="2020-02" db="EMBL/GenBank/DDBJ databases">
        <title>Whole-genome analyses of novel actinobacteria.</title>
        <authorList>
            <person name="Sahin N."/>
            <person name="Tatar D."/>
        </authorList>
    </citation>
    <scope>NUCLEOTIDE SEQUENCE [LARGE SCALE GENOMIC DNA]</scope>
    <source>
        <strain evidence="2 3">SB3404</strain>
    </source>
</reference>
<sequence>MEGARSEYPSNELSGSVTGPVVQAGPVHGGISFQVQPQPVTGPDVKPDQVPATTVPFVNRESDLAWLDERFGGGGAAGSGVEVGVVYGLRGLGKSSVVSRWAERCRERFPDGQIYVDFAPSAGRSGGGDVSDAVWRCLRALGVGERAIPAALEDRRALFRSRSAGRRLLIVCENVSDSGQVRALVPKGRGSALLATSHGRIGELAYDGYGLLALGPFDRRSGLALLADRCGAAAVAEDPQAAARLVELCGGHPQALSVLAARLVNSPRLTMSRLADELAQETGRMAALSVGAGEEYSVSAAFDLAYDELAPDAARMYRMAGLIPGRAFDAATAAVAAGTDRRSAESLLDALEAARLVEALEDDRYRFHELARLHARERAAAEEPQEARRAVLERVATHYLVLTAQADRALGEDRLRIADLTGFLPDACGPFGAGDAPLSALDWLEAEHLAILAVLRDGSDAGLHTLVWQLAEAFTVLFFRHRHLAVWEEALRLGAGAAAACAVPAAEARLRSLLSRPLMDLERFPAARTELDAAMACAQVSGDAVLSASVLEFDGRYWDRFDVERAIAAYRRSAELNRQADERRGEAIATYFLGCALDARGEHAAALETLHRAHRALLACQDHRMAARALLARGRALAHRGDTAAAKAALGEAAGVLREQRAEHYEAQAREELARVLHSEREHPAAVRAEVARAAEIYEAEGHPAAAGMRDWLDRLAGEG</sequence>
<evidence type="ECO:0008006" key="4">
    <source>
        <dbReference type="Google" id="ProtNLM"/>
    </source>
</evidence>
<dbReference type="PANTHER" id="PTHR47691:SF3">
    <property type="entry name" value="HTH-TYPE TRANSCRIPTIONAL REGULATOR RV0890C-RELATED"/>
    <property type="match status" value="1"/>
</dbReference>
<dbReference type="AlphaFoldDB" id="A0A6G4WWX0"/>
<dbReference type="Gene3D" id="1.25.40.10">
    <property type="entry name" value="Tetratricopeptide repeat domain"/>
    <property type="match status" value="1"/>
</dbReference>
<evidence type="ECO:0000256" key="1">
    <source>
        <dbReference type="SAM" id="MobiDB-lite"/>
    </source>
</evidence>
<dbReference type="SUPFAM" id="SSF52540">
    <property type="entry name" value="P-loop containing nucleoside triphosphate hydrolases"/>
    <property type="match status" value="1"/>
</dbReference>
<comment type="caution">
    <text evidence="2">The sequence shown here is derived from an EMBL/GenBank/DDBJ whole genome shotgun (WGS) entry which is preliminary data.</text>
</comment>
<feature type="compositionally biased region" description="Polar residues" evidence="1">
    <location>
        <begin position="8"/>
        <end position="17"/>
    </location>
</feature>
<dbReference type="EMBL" id="JAAKZZ010000087">
    <property type="protein sequence ID" value="NGO68951.1"/>
    <property type="molecule type" value="Genomic_DNA"/>
</dbReference>
<evidence type="ECO:0000313" key="2">
    <source>
        <dbReference type="EMBL" id="NGO68951.1"/>
    </source>
</evidence>
<dbReference type="PANTHER" id="PTHR47691">
    <property type="entry name" value="REGULATOR-RELATED"/>
    <property type="match status" value="1"/>
</dbReference>
<proteinExistence type="predicted"/>
<organism evidence="2 3">
    <name type="scientific">Streptomyces boncukensis</name>
    <dbReference type="NCBI Taxonomy" id="2711219"/>
    <lineage>
        <taxon>Bacteria</taxon>
        <taxon>Bacillati</taxon>
        <taxon>Actinomycetota</taxon>
        <taxon>Actinomycetes</taxon>
        <taxon>Kitasatosporales</taxon>
        <taxon>Streptomycetaceae</taxon>
        <taxon>Streptomyces</taxon>
    </lineage>
</organism>
<feature type="region of interest" description="Disordered" evidence="1">
    <location>
        <begin position="1"/>
        <end position="21"/>
    </location>
</feature>
<evidence type="ECO:0000313" key="3">
    <source>
        <dbReference type="Proteomes" id="UP000477722"/>
    </source>
</evidence>
<name>A0A6G4WWX0_9ACTN</name>
<protein>
    <recommendedName>
        <fullName evidence="4">NB-ARC domain-containing protein</fullName>
    </recommendedName>
</protein>
<dbReference type="InterPro" id="IPR011990">
    <property type="entry name" value="TPR-like_helical_dom_sf"/>
</dbReference>
<keyword evidence="3" id="KW-1185">Reference proteome</keyword>
<dbReference type="RefSeq" id="WP_165298648.1">
    <property type="nucleotide sequence ID" value="NZ_JAAKZZ010000087.1"/>
</dbReference>
<dbReference type="Gene3D" id="3.40.50.300">
    <property type="entry name" value="P-loop containing nucleotide triphosphate hydrolases"/>
    <property type="match status" value="1"/>
</dbReference>
<accession>A0A6G4WWX0</accession>
<dbReference type="PRINTS" id="PR00364">
    <property type="entry name" value="DISEASERSIST"/>
</dbReference>
<dbReference type="SUPFAM" id="SSF48452">
    <property type="entry name" value="TPR-like"/>
    <property type="match status" value="1"/>
</dbReference>